<dbReference type="Proteomes" id="UP000807025">
    <property type="component" value="Unassembled WGS sequence"/>
</dbReference>
<comment type="caution">
    <text evidence="1">The sequence shown here is derived from an EMBL/GenBank/DDBJ whole genome shotgun (WGS) entry which is preliminary data.</text>
</comment>
<proteinExistence type="predicted"/>
<evidence type="ECO:0008006" key="3">
    <source>
        <dbReference type="Google" id="ProtNLM"/>
    </source>
</evidence>
<dbReference type="EMBL" id="MU154577">
    <property type="protein sequence ID" value="KAF9494115.1"/>
    <property type="molecule type" value="Genomic_DNA"/>
</dbReference>
<evidence type="ECO:0000313" key="2">
    <source>
        <dbReference type="Proteomes" id="UP000807025"/>
    </source>
</evidence>
<keyword evidence="2" id="KW-1185">Reference proteome</keyword>
<dbReference type="AlphaFoldDB" id="A0A9P5ZWR5"/>
<name>A0A9P5ZWR5_PLEER</name>
<accession>A0A9P5ZWR5</accession>
<organism evidence="1 2">
    <name type="scientific">Pleurotus eryngii</name>
    <name type="common">Boletus of the steppes</name>
    <dbReference type="NCBI Taxonomy" id="5323"/>
    <lineage>
        <taxon>Eukaryota</taxon>
        <taxon>Fungi</taxon>
        <taxon>Dikarya</taxon>
        <taxon>Basidiomycota</taxon>
        <taxon>Agaricomycotina</taxon>
        <taxon>Agaricomycetes</taxon>
        <taxon>Agaricomycetidae</taxon>
        <taxon>Agaricales</taxon>
        <taxon>Pleurotineae</taxon>
        <taxon>Pleurotaceae</taxon>
        <taxon>Pleurotus</taxon>
    </lineage>
</organism>
<sequence length="109" mass="12692">MALPKVEIVERNMRGTTRLPSLGPTNGEFEPGCRQCMKADVPCQRLARNPVSSCRRCRQKKVRCERVWELDDPNSLISQMRRQRDEVAPVPAEWQVFMQETNRQMDDMA</sequence>
<evidence type="ECO:0000313" key="1">
    <source>
        <dbReference type="EMBL" id="KAF9494115.1"/>
    </source>
</evidence>
<protein>
    <recommendedName>
        <fullName evidence="3">Zn(2)-C6 fungal-type domain-containing protein</fullName>
    </recommendedName>
</protein>
<gene>
    <name evidence="1" type="ORF">BDN71DRAFT_1017771</name>
</gene>
<reference evidence="1" key="1">
    <citation type="submission" date="2020-11" db="EMBL/GenBank/DDBJ databases">
        <authorList>
            <consortium name="DOE Joint Genome Institute"/>
            <person name="Ahrendt S."/>
            <person name="Riley R."/>
            <person name="Andreopoulos W."/>
            <person name="Labutti K."/>
            <person name="Pangilinan J."/>
            <person name="Ruiz-Duenas F.J."/>
            <person name="Barrasa J.M."/>
            <person name="Sanchez-Garcia M."/>
            <person name="Camarero S."/>
            <person name="Miyauchi S."/>
            <person name="Serrano A."/>
            <person name="Linde D."/>
            <person name="Babiker R."/>
            <person name="Drula E."/>
            <person name="Ayuso-Fernandez I."/>
            <person name="Pacheco R."/>
            <person name="Padilla G."/>
            <person name="Ferreira P."/>
            <person name="Barriuso J."/>
            <person name="Kellner H."/>
            <person name="Castanera R."/>
            <person name="Alfaro M."/>
            <person name="Ramirez L."/>
            <person name="Pisabarro A.G."/>
            <person name="Kuo A."/>
            <person name="Tritt A."/>
            <person name="Lipzen A."/>
            <person name="He G."/>
            <person name="Yan M."/>
            <person name="Ng V."/>
            <person name="Cullen D."/>
            <person name="Martin F."/>
            <person name="Rosso M.-N."/>
            <person name="Henrissat B."/>
            <person name="Hibbett D."/>
            <person name="Martinez A.T."/>
            <person name="Grigoriev I.V."/>
        </authorList>
    </citation>
    <scope>NUCLEOTIDE SEQUENCE</scope>
    <source>
        <strain evidence="1">ATCC 90797</strain>
    </source>
</reference>